<evidence type="ECO:0000313" key="13">
    <source>
        <dbReference type="Ensembl" id="ENSSGRP00000093044.1"/>
    </source>
</evidence>
<sequence>MWAHMFFGEDLRSSLYFVNASLQEVVFSSTTGALVPCPAAAVPPAALRWYLATGEEIYDVPGIRHVHPNGTLQIYGFLPSSFSNLINDNTYYCTAENPSGKIRSQDLHIKAVFREPYTVRVADQRVMRGNTAVFKCIIPASVEEYVSVVSWEKDTVSLVSGPRYLITSMGALYIQDVQSEDAVNIYRCTTRHRYTGETRQSNSARLLLSEPVDSAPVILDGFERREVMVGHRVELPCKASGHPTPRYRWLRDNSPLESDSRYHQSVSGLLIEATRPSDAGSYVCEVWNSFGNAKVVGRLAVKQPLKAVVSPRKVRGSVGSQVSLFCSVTGSDEYEITWYRNGEKIYQGINVRITGINNENLVMEGMAKSDGGAYQCFARNGKMSTQDLVQVVLEDGTPKILSAFSEKVVSPNEPISLVCHVKGTPLPTITWTLDDDPVIKDSNHRMDRIITTEGHVLSYLNVSHTQVTDGGVYRCTCNNSAGSVSYQARINVRGAASIRPMKNVTAIAGRDTYIHCRIIGYPYYSIKWYKDSNLLPFNHRQRAFENNGTLKLSNVQNSDEGEYTCYVLVDPEKQIHRSVHVTVKVPPLIQHSDSQSASIGQRVFIPCVVISGDLPMSITWHKDGRPINASLGVTIDNIDFTSSLRISNLSEIHNGSYTCIARNEAAAVEHSIQLIVKVPPHFEVQPRDQDGIYGKSVILNCSAKGNPIPTIVWNHSKGMLVFANMRFSQYFDFFAPSDSRFSNSCISAKYCPVLTNHTSMESLHIFRFEMVYKSQFHKINPYDWFCVKLSHFVSSQILHTVREDSGFFSCIAINSYGEDKGIIQLIVQDRPDPPEVEIRELNQATIIELHPASTYNIRMFAKNQIGESRPSNELTITTDEAPPDGAPQDVQLEAISSQSIKVTWKPMQNWNLCWLNPATFFRNILGLCYINSKLGEIRNITTTKPSLELERLEKYTNYSIQVLAFTRAGDGVRSEQIYTRTKEDVPGPPAGVKAAASTSSVVFVSWLPPLKLNGIIRKYTVFCSNPYPTVISEFEAAPDVYFRRLTNLNQNWQYSIWVVAVTAAGRGNASEIITVEPQAKAPARILTFSGTVTTPWMRDIVLPCKAVGDPPPAIKWLKGNNGTPAPVSIDGRRSAHSNGSFVIRTVKAEDSGYYRCVASNNWGSDEIMLNLQVQVPPDQPRLTVTKTTTTSITLSWIPGDNGGSSIRGYILQFSEDNSEEWGSFSISPSERSYRLENLKCGTWYKFTLTAQNAVGPGRISEIIEAKTHGKDTIEDKCLHTPCRIYPTARRTAKAGPATRSRYASQWTLNRPHPPVSSHTLTTDWRLPTPRATGSVDKESDSYSVSPSQDTDRARSSMVSTESASSTYEELARAYEHAKMEEQLRHAKFTITECFISDTSSEQMTAGTNDYTDSLTSSTPSESGICRFTASPPKPQDASRVMNMAVPKAHRPAGELVHLPPYLRMDFLLNRGAAPSGREATGQTCMDPQKSRMAKRPALLAPTPSETPSSALSSSGPPSREAVQQWQPGTASTLPQREPGDLAQAAKLSSSQESLLDSRGHLKQSNNPYAKSYTLV</sequence>
<keyword evidence="3" id="KW-0732">Signal</keyword>
<dbReference type="InterPro" id="IPR036116">
    <property type="entry name" value="FN3_sf"/>
</dbReference>
<evidence type="ECO:0000256" key="1">
    <source>
        <dbReference type="ARBA" id="ARBA00004167"/>
    </source>
</evidence>
<evidence type="ECO:0000256" key="8">
    <source>
        <dbReference type="ARBA" id="ARBA00023157"/>
    </source>
</evidence>
<evidence type="ECO:0000256" key="6">
    <source>
        <dbReference type="ARBA" id="ARBA00022989"/>
    </source>
</evidence>
<dbReference type="PANTHER" id="PTHR10075:SF14">
    <property type="entry name" value="CELL ADHESION MOLECULE DSCAM2-RELATED"/>
    <property type="match status" value="1"/>
</dbReference>
<dbReference type="FunFam" id="2.60.40.10:FF:000167">
    <property type="entry name" value="Down syndrome cell adhesion molecule b"/>
    <property type="match status" value="1"/>
</dbReference>
<feature type="compositionally biased region" description="Low complexity" evidence="10">
    <location>
        <begin position="1499"/>
        <end position="1518"/>
    </location>
</feature>
<keyword evidence="8" id="KW-1015">Disulfide bond</keyword>
<accession>A0A672RVX4</accession>
<dbReference type="InParanoid" id="A0A672RVX4"/>
<dbReference type="InterPro" id="IPR013106">
    <property type="entry name" value="Ig_V-set"/>
</dbReference>
<feature type="compositionally biased region" description="Polar residues" evidence="10">
    <location>
        <begin position="1562"/>
        <end position="1575"/>
    </location>
</feature>
<proteinExistence type="predicted"/>
<evidence type="ECO:0000313" key="14">
    <source>
        <dbReference type="Proteomes" id="UP000472262"/>
    </source>
</evidence>
<evidence type="ECO:0000256" key="7">
    <source>
        <dbReference type="ARBA" id="ARBA00023136"/>
    </source>
</evidence>
<dbReference type="FunFam" id="2.60.40.10:FF:000264">
    <property type="entry name" value="Down syndrome cell adhesion molecule like 1"/>
    <property type="match status" value="1"/>
</dbReference>
<feature type="domain" description="Ig-like" evidence="11">
    <location>
        <begin position="494"/>
        <end position="576"/>
    </location>
</feature>
<evidence type="ECO:0000259" key="12">
    <source>
        <dbReference type="PROSITE" id="PS50853"/>
    </source>
</evidence>
<dbReference type="FunFam" id="2.60.40.10:FF:000141">
    <property type="entry name" value="Down syndrome cell adhesion molecule a"/>
    <property type="match status" value="1"/>
</dbReference>
<feature type="domain" description="Ig-like" evidence="11">
    <location>
        <begin position="680"/>
        <end position="828"/>
    </location>
</feature>
<keyword evidence="7" id="KW-0472">Membrane</keyword>
<reference evidence="13" key="1">
    <citation type="submission" date="2025-08" db="UniProtKB">
        <authorList>
            <consortium name="Ensembl"/>
        </authorList>
    </citation>
    <scope>IDENTIFICATION</scope>
</reference>
<feature type="domain" description="Ig-like" evidence="11">
    <location>
        <begin position="116"/>
        <end position="207"/>
    </location>
</feature>
<evidence type="ECO:0000256" key="2">
    <source>
        <dbReference type="ARBA" id="ARBA00022692"/>
    </source>
</evidence>
<dbReference type="Pfam" id="PF00041">
    <property type="entry name" value="fn3"/>
    <property type="match status" value="3"/>
</dbReference>
<keyword evidence="6" id="KW-1133">Transmembrane helix</keyword>
<dbReference type="InterPro" id="IPR003961">
    <property type="entry name" value="FN3_dom"/>
</dbReference>
<dbReference type="CDD" id="cd00063">
    <property type="entry name" value="FN3"/>
    <property type="match status" value="4"/>
</dbReference>
<dbReference type="OMA" id="THGNERS"/>
<keyword evidence="9" id="KW-0393">Immunoglobulin domain</keyword>
<reference evidence="13" key="2">
    <citation type="submission" date="2025-09" db="UniProtKB">
        <authorList>
            <consortium name="Ensembl"/>
        </authorList>
    </citation>
    <scope>IDENTIFICATION</scope>
</reference>
<keyword evidence="14" id="KW-1185">Reference proteome</keyword>
<feature type="domain" description="Ig-like" evidence="11">
    <location>
        <begin position="398"/>
        <end position="491"/>
    </location>
</feature>
<name>A0A672RVX4_SINGR</name>
<dbReference type="InterPro" id="IPR003599">
    <property type="entry name" value="Ig_sub"/>
</dbReference>
<keyword evidence="4" id="KW-0677">Repeat</keyword>
<dbReference type="GO" id="GO:0007399">
    <property type="term" value="P:nervous system development"/>
    <property type="evidence" value="ECO:0007669"/>
    <property type="project" value="UniProtKB-ARBA"/>
</dbReference>
<dbReference type="InterPro" id="IPR013783">
    <property type="entry name" value="Ig-like_fold"/>
</dbReference>
<organism evidence="13 14">
    <name type="scientific">Sinocyclocheilus grahami</name>
    <name type="common">Dianchi golden-line fish</name>
    <name type="synonym">Barbus grahami</name>
    <dbReference type="NCBI Taxonomy" id="75366"/>
    <lineage>
        <taxon>Eukaryota</taxon>
        <taxon>Metazoa</taxon>
        <taxon>Chordata</taxon>
        <taxon>Craniata</taxon>
        <taxon>Vertebrata</taxon>
        <taxon>Euteleostomi</taxon>
        <taxon>Actinopterygii</taxon>
        <taxon>Neopterygii</taxon>
        <taxon>Teleostei</taxon>
        <taxon>Ostariophysi</taxon>
        <taxon>Cypriniformes</taxon>
        <taxon>Cyprinidae</taxon>
        <taxon>Cyprininae</taxon>
        <taxon>Sinocyclocheilus</taxon>
    </lineage>
</organism>
<feature type="domain" description="Fibronectin type-III" evidence="12">
    <location>
        <begin position="886"/>
        <end position="984"/>
    </location>
</feature>
<dbReference type="SMART" id="SM00406">
    <property type="entry name" value="IGv"/>
    <property type="match status" value="3"/>
</dbReference>
<feature type="domain" description="Ig-like" evidence="11">
    <location>
        <begin position="304"/>
        <end position="392"/>
    </location>
</feature>
<dbReference type="GO" id="GO:0007155">
    <property type="term" value="P:cell adhesion"/>
    <property type="evidence" value="ECO:0007669"/>
    <property type="project" value="UniProtKB-KW"/>
</dbReference>
<feature type="compositionally biased region" description="Polar residues" evidence="10">
    <location>
        <begin position="1521"/>
        <end position="1534"/>
    </location>
</feature>
<feature type="domain" description="Fibronectin type-III" evidence="12">
    <location>
        <begin position="1176"/>
        <end position="1270"/>
    </location>
</feature>
<dbReference type="InterPro" id="IPR007110">
    <property type="entry name" value="Ig-like_dom"/>
</dbReference>
<dbReference type="FunFam" id="2.60.40.10:FF:000017">
    <property type="entry name" value="Down syndrome cell adhesion molecule b"/>
    <property type="match status" value="2"/>
</dbReference>
<dbReference type="InterPro" id="IPR003598">
    <property type="entry name" value="Ig_sub2"/>
</dbReference>
<dbReference type="InterPro" id="IPR036179">
    <property type="entry name" value="Ig-like_dom_sf"/>
</dbReference>
<dbReference type="Proteomes" id="UP000472262">
    <property type="component" value="Unassembled WGS sequence"/>
</dbReference>
<keyword evidence="5" id="KW-0130">Cell adhesion</keyword>
<feature type="domain" description="Ig-like" evidence="11">
    <location>
        <begin position="216"/>
        <end position="300"/>
    </location>
</feature>
<protein>
    <submittedName>
        <fullName evidence="13">DS cell adhesion molecule</fullName>
    </submittedName>
</protein>
<feature type="domain" description="Fibronectin type-III" evidence="12">
    <location>
        <begin position="988"/>
        <end position="1082"/>
    </location>
</feature>
<dbReference type="PROSITE" id="PS50835">
    <property type="entry name" value="IG_LIKE"/>
    <property type="match status" value="8"/>
</dbReference>
<dbReference type="SMART" id="SM00060">
    <property type="entry name" value="FN3"/>
    <property type="match status" value="4"/>
</dbReference>
<comment type="subcellular location">
    <subcellularLocation>
        <location evidence="1">Membrane</location>
        <topology evidence="1">Single-pass membrane protein</topology>
    </subcellularLocation>
</comment>
<dbReference type="CDD" id="cd00096">
    <property type="entry name" value="Ig"/>
    <property type="match status" value="2"/>
</dbReference>
<dbReference type="FunFam" id="2.60.40.10:FF:000172">
    <property type="entry name" value="Down syndrome cell adhesion molecule b"/>
    <property type="match status" value="1"/>
</dbReference>
<dbReference type="PROSITE" id="PS50853">
    <property type="entry name" value="FN3"/>
    <property type="match status" value="3"/>
</dbReference>
<dbReference type="SMART" id="SM00408">
    <property type="entry name" value="IGc2"/>
    <property type="match status" value="8"/>
</dbReference>
<feature type="region of interest" description="Disordered" evidence="10">
    <location>
        <begin position="1289"/>
        <end position="1366"/>
    </location>
</feature>
<evidence type="ECO:0000256" key="3">
    <source>
        <dbReference type="ARBA" id="ARBA00022729"/>
    </source>
</evidence>
<dbReference type="PANTHER" id="PTHR10075">
    <property type="entry name" value="BASIGIN RELATED"/>
    <property type="match status" value="1"/>
</dbReference>
<dbReference type="FunFam" id="2.60.40.10:FF:000315">
    <property type="entry name" value="Down syndrome cell adhesion molecule like 1"/>
    <property type="match status" value="1"/>
</dbReference>
<dbReference type="InterPro" id="IPR013098">
    <property type="entry name" value="Ig_I-set"/>
</dbReference>
<dbReference type="SMART" id="SM00409">
    <property type="entry name" value="IG"/>
    <property type="match status" value="9"/>
</dbReference>
<gene>
    <name evidence="13" type="primary">LOC107562808</name>
</gene>
<dbReference type="GO" id="GO:0016020">
    <property type="term" value="C:membrane"/>
    <property type="evidence" value="ECO:0007669"/>
    <property type="project" value="UniProtKB-SubCell"/>
</dbReference>
<feature type="domain" description="Ig-like" evidence="11">
    <location>
        <begin position="1077"/>
        <end position="1174"/>
    </location>
</feature>
<evidence type="ECO:0000259" key="11">
    <source>
        <dbReference type="PROSITE" id="PS50835"/>
    </source>
</evidence>
<dbReference type="SUPFAM" id="SSF49265">
    <property type="entry name" value="Fibronectin type III"/>
    <property type="match status" value="3"/>
</dbReference>
<feature type="region of interest" description="Disordered" evidence="10">
    <location>
        <begin position="1473"/>
        <end position="1575"/>
    </location>
</feature>
<evidence type="ECO:0000256" key="10">
    <source>
        <dbReference type="SAM" id="MobiDB-lite"/>
    </source>
</evidence>
<dbReference type="Gene3D" id="2.60.40.10">
    <property type="entry name" value="Immunoglobulins"/>
    <property type="match status" value="13"/>
</dbReference>
<dbReference type="Pfam" id="PF07679">
    <property type="entry name" value="I-set"/>
    <property type="match status" value="5"/>
</dbReference>
<dbReference type="FunFam" id="2.60.40.10:FF:000401">
    <property type="entry name" value="Down syndrome cell adhesion molecule"/>
    <property type="match status" value="1"/>
</dbReference>
<dbReference type="Ensembl" id="ENSSGRT00000099018.1">
    <property type="protein sequence ID" value="ENSSGRP00000093044.1"/>
    <property type="gene ID" value="ENSSGRG00000046602.1"/>
</dbReference>
<evidence type="ECO:0000256" key="5">
    <source>
        <dbReference type="ARBA" id="ARBA00022889"/>
    </source>
</evidence>
<evidence type="ECO:0000256" key="4">
    <source>
        <dbReference type="ARBA" id="ARBA00022737"/>
    </source>
</evidence>
<feature type="compositionally biased region" description="Low complexity" evidence="10">
    <location>
        <begin position="1355"/>
        <end position="1365"/>
    </location>
</feature>
<dbReference type="FunFam" id="2.60.40.10:FF:000333">
    <property type="entry name" value="Down syndrome cell adhesion molecule"/>
    <property type="match status" value="1"/>
</dbReference>
<dbReference type="FunFam" id="2.60.40.10:FF:000215">
    <property type="entry name" value="Down syndrome cell adhesion molecule a"/>
    <property type="match status" value="1"/>
</dbReference>
<feature type="domain" description="Ig-like" evidence="11">
    <location>
        <begin position="586"/>
        <end position="675"/>
    </location>
</feature>
<keyword evidence="2" id="KW-0812">Transmembrane</keyword>
<dbReference type="SUPFAM" id="SSF48726">
    <property type="entry name" value="Immunoglobulin"/>
    <property type="match status" value="9"/>
</dbReference>
<evidence type="ECO:0000256" key="9">
    <source>
        <dbReference type="ARBA" id="ARBA00023319"/>
    </source>
</evidence>
<dbReference type="Pfam" id="PF13927">
    <property type="entry name" value="Ig_3"/>
    <property type="match status" value="1"/>
</dbReference>